<dbReference type="AlphaFoldDB" id="A0A850CF69"/>
<keyword evidence="1" id="KW-1133">Transmembrane helix</keyword>
<name>A0A850CF69_9ACTN</name>
<dbReference type="EMBL" id="JABFXE010000840">
    <property type="protein sequence ID" value="NUQ90734.1"/>
    <property type="molecule type" value="Genomic_DNA"/>
</dbReference>
<keyword evidence="1" id="KW-0812">Transmembrane</keyword>
<keyword evidence="1" id="KW-0472">Membrane</keyword>
<evidence type="ECO:0000313" key="2">
    <source>
        <dbReference type="EMBL" id="NUQ90734.1"/>
    </source>
</evidence>
<feature type="non-terminal residue" evidence="2">
    <location>
        <position position="1"/>
    </location>
</feature>
<gene>
    <name evidence="2" type="ORF">HOQ43_20005</name>
</gene>
<proteinExistence type="predicted"/>
<reference evidence="2 3" key="1">
    <citation type="submission" date="2020-05" db="EMBL/GenBank/DDBJ databases">
        <title>DNA-SIP metagenomic assembled genomes.</title>
        <authorList>
            <person name="Yu J."/>
        </authorList>
    </citation>
    <scope>NUCLEOTIDE SEQUENCE [LARGE SCALE GENOMIC DNA]</scope>
    <source>
        <strain evidence="2">Bin5.27</strain>
    </source>
</reference>
<sequence length="37" mass="4078">LLFDNPVEGADLILTAAWSIGLALLGYTISKKKFNKR</sequence>
<comment type="caution">
    <text evidence="2">The sequence shown here is derived from an EMBL/GenBank/DDBJ whole genome shotgun (WGS) entry which is preliminary data.</text>
</comment>
<dbReference type="Proteomes" id="UP000574690">
    <property type="component" value="Unassembled WGS sequence"/>
</dbReference>
<protein>
    <submittedName>
        <fullName evidence="2">ABC transporter permease</fullName>
    </submittedName>
</protein>
<evidence type="ECO:0000313" key="3">
    <source>
        <dbReference type="Proteomes" id="UP000574690"/>
    </source>
</evidence>
<evidence type="ECO:0000256" key="1">
    <source>
        <dbReference type="SAM" id="Phobius"/>
    </source>
</evidence>
<organism evidence="2 3">
    <name type="scientific">Glycomyces artemisiae</name>
    <dbReference type="NCBI Taxonomy" id="1076443"/>
    <lineage>
        <taxon>Bacteria</taxon>
        <taxon>Bacillati</taxon>
        <taxon>Actinomycetota</taxon>
        <taxon>Actinomycetes</taxon>
        <taxon>Glycomycetales</taxon>
        <taxon>Glycomycetaceae</taxon>
        <taxon>Glycomyces</taxon>
    </lineage>
</organism>
<accession>A0A850CF69</accession>
<feature type="transmembrane region" description="Helical" evidence="1">
    <location>
        <begin position="12"/>
        <end position="30"/>
    </location>
</feature>